<reference evidence="2 3" key="1">
    <citation type="submission" date="2023-04" db="EMBL/GenBank/DDBJ databases">
        <title>Draft genome sequence of Saccharopolyspora sp. TS4A08 isolated from sweet potato rhizospheric soil.</title>
        <authorList>
            <person name="Suksaard P."/>
            <person name="Duangmal K."/>
        </authorList>
    </citation>
    <scope>NUCLEOTIDE SEQUENCE [LARGE SCALE GENOMIC DNA]</scope>
    <source>
        <strain evidence="2 3">TS4A08</strain>
    </source>
</reference>
<gene>
    <name evidence="2" type="ORF">QFW96_00545</name>
</gene>
<accession>A0ABT6PHV7</accession>
<organism evidence="2 3">
    <name type="scientific">Saccharopolyspora ipomoeae</name>
    <dbReference type="NCBI Taxonomy" id="3042027"/>
    <lineage>
        <taxon>Bacteria</taxon>
        <taxon>Bacillati</taxon>
        <taxon>Actinomycetota</taxon>
        <taxon>Actinomycetes</taxon>
        <taxon>Pseudonocardiales</taxon>
        <taxon>Pseudonocardiaceae</taxon>
        <taxon>Saccharopolyspora</taxon>
    </lineage>
</organism>
<dbReference type="EMBL" id="JASAOF010000001">
    <property type="protein sequence ID" value="MDI2027071.1"/>
    <property type="molecule type" value="Genomic_DNA"/>
</dbReference>
<keyword evidence="1" id="KW-0732">Signal</keyword>
<evidence type="ECO:0000256" key="1">
    <source>
        <dbReference type="SAM" id="SignalP"/>
    </source>
</evidence>
<feature type="chain" id="PRO_5047177354" evidence="1">
    <location>
        <begin position="23"/>
        <end position="40"/>
    </location>
</feature>
<sequence>MTTRPKILAVYFLMACRFGAAAGRSAVRLPSGSKVTRSAG</sequence>
<dbReference type="RefSeq" id="WP_281453460.1">
    <property type="nucleotide sequence ID" value="NZ_JASAOF010000001.1"/>
</dbReference>
<evidence type="ECO:0000313" key="3">
    <source>
        <dbReference type="Proteomes" id="UP001237595"/>
    </source>
</evidence>
<feature type="signal peptide" evidence="1">
    <location>
        <begin position="1"/>
        <end position="22"/>
    </location>
</feature>
<comment type="caution">
    <text evidence="2">The sequence shown here is derived from an EMBL/GenBank/DDBJ whole genome shotgun (WGS) entry which is preliminary data.</text>
</comment>
<evidence type="ECO:0000313" key="2">
    <source>
        <dbReference type="EMBL" id="MDI2027071.1"/>
    </source>
</evidence>
<protein>
    <submittedName>
        <fullName evidence="2">Uncharacterized protein</fullName>
    </submittedName>
</protein>
<proteinExistence type="predicted"/>
<dbReference type="Proteomes" id="UP001237595">
    <property type="component" value="Unassembled WGS sequence"/>
</dbReference>
<name>A0ABT6PHV7_9PSEU</name>
<keyword evidence="3" id="KW-1185">Reference proteome</keyword>